<protein>
    <submittedName>
        <fullName evidence="2">DUF3016 domain-containing protein</fullName>
    </submittedName>
</protein>
<organism evidence="2 3">
    <name type="scientific">Marilutibacter penaei</name>
    <dbReference type="NCBI Taxonomy" id="2759900"/>
    <lineage>
        <taxon>Bacteria</taxon>
        <taxon>Pseudomonadati</taxon>
        <taxon>Pseudomonadota</taxon>
        <taxon>Gammaproteobacteria</taxon>
        <taxon>Lysobacterales</taxon>
        <taxon>Lysobacteraceae</taxon>
        <taxon>Marilutibacter</taxon>
    </lineage>
</organism>
<dbReference type="AlphaFoldDB" id="A0A7W3YEL8"/>
<evidence type="ECO:0000313" key="2">
    <source>
        <dbReference type="EMBL" id="MBB1088548.1"/>
    </source>
</evidence>
<sequence length="184" mass="20540">MKIRTVLAGAMLALLVAGPAGAVRTVTDPDLPRELETTGPVQVSWEDPSSFSELRGSGNRWEAEQGDWVNDLAEYLAERVGRVLPEGQRVAIHITDIDLAGDYEPGRGIDGDRIRLQRDIYPPRLRFDFTRTGADGDVIDQGERKLSDMAYLSRSNLRYHNDALAYEKRMIDDWVAREVAAAGR</sequence>
<feature type="chain" id="PRO_5030528419" evidence="1">
    <location>
        <begin position="23"/>
        <end position="184"/>
    </location>
</feature>
<dbReference type="Pfam" id="PF11454">
    <property type="entry name" value="DUF3016"/>
    <property type="match status" value="1"/>
</dbReference>
<evidence type="ECO:0000313" key="3">
    <source>
        <dbReference type="Proteomes" id="UP000552587"/>
    </source>
</evidence>
<proteinExistence type="predicted"/>
<accession>A0A7W3YEL8</accession>
<comment type="caution">
    <text evidence="2">The sequence shown here is derived from an EMBL/GenBank/DDBJ whole genome shotgun (WGS) entry which is preliminary data.</text>
</comment>
<dbReference type="RefSeq" id="WP_182669324.1">
    <property type="nucleotide sequence ID" value="NZ_JACHTE010000005.1"/>
</dbReference>
<keyword evidence="3" id="KW-1185">Reference proteome</keyword>
<dbReference type="InterPro" id="IPR021557">
    <property type="entry name" value="DUF3016"/>
</dbReference>
<dbReference type="Proteomes" id="UP000552587">
    <property type="component" value="Unassembled WGS sequence"/>
</dbReference>
<name>A0A7W3YEL8_9GAMM</name>
<reference evidence="2 3" key="1">
    <citation type="submission" date="2020-07" db="EMBL/GenBank/DDBJ databases">
        <authorList>
            <person name="Xu S."/>
            <person name="Li A."/>
        </authorList>
    </citation>
    <scope>NUCLEOTIDE SEQUENCE [LARGE SCALE GENOMIC DNA]</scope>
    <source>
        <strain evidence="2 3">SG-8</strain>
    </source>
</reference>
<evidence type="ECO:0000256" key="1">
    <source>
        <dbReference type="SAM" id="SignalP"/>
    </source>
</evidence>
<feature type="signal peptide" evidence="1">
    <location>
        <begin position="1"/>
        <end position="22"/>
    </location>
</feature>
<dbReference type="EMBL" id="JACHTE010000005">
    <property type="protein sequence ID" value="MBB1088548.1"/>
    <property type="molecule type" value="Genomic_DNA"/>
</dbReference>
<keyword evidence="1" id="KW-0732">Signal</keyword>
<gene>
    <name evidence="2" type="ORF">H4F99_08615</name>
</gene>